<keyword evidence="7" id="KW-0961">Cell wall biogenesis/degradation</keyword>
<dbReference type="RefSeq" id="WP_123914589.1">
    <property type="nucleotide sequence ID" value="NZ_RKRA01000001.1"/>
</dbReference>
<organism evidence="11 12">
    <name type="scientific">Georgenia muralis</name>
    <dbReference type="NCBI Taxonomy" id="154117"/>
    <lineage>
        <taxon>Bacteria</taxon>
        <taxon>Bacillati</taxon>
        <taxon>Actinomycetota</taxon>
        <taxon>Actinomycetes</taxon>
        <taxon>Micrococcales</taxon>
        <taxon>Bogoriellaceae</taxon>
        <taxon>Georgenia</taxon>
    </lineage>
</organism>
<evidence type="ECO:0000256" key="4">
    <source>
        <dbReference type="ARBA" id="ARBA00022801"/>
    </source>
</evidence>
<evidence type="ECO:0000313" key="12">
    <source>
        <dbReference type="Proteomes" id="UP000280726"/>
    </source>
</evidence>
<keyword evidence="8" id="KW-0624">Polysaccharide degradation</keyword>
<evidence type="ECO:0000256" key="6">
    <source>
        <dbReference type="ARBA" id="ARBA00023295"/>
    </source>
</evidence>
<reference evidence="11 12" key="1">
    <citation type="submission" date="2018-11" db="EMBL/GenBank/DDBJ databases">
        <title>Sequencing the genomes of 1000 actinobacteria strains.</title>
        <authorList>
            <person name="Klenk H.-P."/>
        </authorList>
    </citation>
    <scope>NUCLEOTIDE SEQUENCE [LARGE SCALE GENOMIC DNA]</scope>
    <source>
        <strain evidence="11 12">DSM 14418</strain>
    </source>
</reference>
<evidence type="ECO:0000256" key="1">
    <source>
        <dbReference type="ARBA" id="ARBA00000382"/>
    </source>
</evidence>
<dbReference type="EMBL" id="RKRA01000001">
    <property type="protein sequence ID" value="RPF26238.1"/>
    <property type="molecule type" value="Genomic_DNA"/>
</dbReference>
<protein>
    <recommendedName>
        <fullName evidence="3">glucan endo-1,3-beta-D-glucosidase</fullName>
        <ecNumber evidence="3">3.2.1.39</ecNumber>
    </recommendedName>
</protein>
<dbReference type="GO" id="GO:0071555">
    <property type="term" value="P:cell wall organization"/>
    <property type="evidence" value="ECO:0007669"/>
    <property type="project" value="UniProtKB-KW"/>
</dbReference>
<gene>
    <name evidence="11" type="ORF">EDD32_0672</name>
</gene>
<keyword evidence="12" id="KW-1185">Reference proteome</keyword>
<dbReference type="PANTHER" id="PTHR31983:SF0">
    <property type="entry name" value="GLUCAN ENDO-1,3-BETA-D-GLUCOSIDASE 2"/>
    <property type="match status" value="1"/>
</dbReference>
<accession>A0A3N4ZK96</accession>
<dbReference type="InterPro" id="IPR005200">
    <property type="entry name" value="Endo-beta-glucanase"/>
</dbReference>
<evidence type="ECO:0000256" key="2">
    <source>
        <dbReference type="ARBA" id="ARBA00010730"/>
    </source>
</evidence>
<sequence length="682" mass="70897">MTFPRTSRPARTLTVLAASALALAACTAPADGGTDDAAQASSDAGTAAPADLSAEAAAIDAAAAELPTTTGPFAGEIAVADGVAPPTNSWLTPAVFAPEDRPIFTGVLSARLTGDTLGLGLPQPETSAKVVMGAHPQHVELALPADRYELERVDALSGTFAHYDGETLTGRVTLAEGWPYAAYEAVTAQSIELPAATQPADGGASAEIGGITYRFVTDAPLSGTTLELPAGATLVVFAEPAGSSDADREALLAGAVPLAGTSVEHAVADGNATTTFRYDTGGTPTVVAARPHQQPTLSTDGRVLDATIPTVYGDLALASGTEASFSVPELTPVPELDLSGLTEDERTQVTDLLRADLAGVTFDAADSYFAGKQLQRAAQLYLLAGRLGLDAEAAALKDQMLAELDRWFDPAGCTGTDEKCFAYDDVLGGLVGMQPSYGSDEFNDHHFHYGHMLYALGVLAGEDPSLVERYAPVADLVAWDIAAPEESGAFPQRRAFDDWYGHSWASGTAPFGDGNNQESSSESVNAWTGLTLWAQAAGDEAMAEQARWMLANEAATAMEYWVAPELPEGFGAPSVGINWQGKRDFATFFNADPAAVIGIQLIPMSPTSAAYLGAEPEALQALVDHAVPGGDPTGRPLVDYVVMAQALTDPAAAEAMLERLPAEQVDNGNSLSYLTAFVFAQK</sequence>
<dbReference type="GO" id="GO:0042973">
    <property type="term" value="F:glucan endo-1,3-beta-D-glucosidase activity"/>
    <property type="evidence" value="ECO:0007669"/>
    <property type="project" value="UniProtKB-EC"/>
</dbReference>
<dbReference type="PANTHER" id="PTHR31983">
    <property type="entry name" value="ENDO-1,3(4)-BETA-GLUCANASE 1"/>
    <property type="match status" value="1"/>
</dbReference>
<dbReference type="PROSITE" id="PS52008">
    <property type="entry name" value="GH81"/>
    <property type="match status" value="1"/>
</dbReference>
<dbReference type="Proteomes" id="UP000280726">
    <property type="component" value="Unassembled WGS sequence"/>
</dbReference>
<keyword evidence="4 11" id="KW-0378">Hydrolase</keyword>
<evidence type="ECO:0000313" key="11">
    <source>
        <dbReference type="EMBL" id="RPF26238.1"/>
    </source>
</evidence>
<dbReference type="OrthoDB" id="5480482at2"/>
<dbReference type="PROSITE" id="PS51257">
    <property type="entry name" value="PROKAR_LIPOPROTEIN"/>
    <property type="match status" value="1"/>
</dbReference>
<comment type="catalytic activity">
    <reaction evidence="1">
        <text>Hydrolysis of (1-&gt;3)-beta-D-glucosidic linkages in (1-&gt;3)-beta-D-glucans.</text>
        <dbReference type="EC" id="3.2.1.39"/>
    </reaction>
</comment>
<feature type="domain" description="Glycosyl hydrolase family 81 C-terminal" evidence="10">
    <location>
        <begin position="353"/>
        <end position="672"/>
    </location>
</feature>
<evidence type="ECO:0000256" key="8">
    <source>
        <dbReference type="ARBA" id="ARBA00023326"/>
    </source>
</evidence>
<dbReference type="EC" id="3.2.1.39" evidence="3"/>
<dbReference type="Pfam" id="PF17652">
    <property type="entry name" value="Glyco_hydro81C"/>
    <property type="match status" value="1"/>
</dbReference>
<keyword evidence="6" id="KW-0326">Glycosidase</keyword>
<evidence type="ECO:0000256" key="5">
    <source>
        <dbReference type="ARBA" id="ARBA00023277"/>
    </source>
</evidence>
<comment type="caution">
    <text evidence="11">The sequence shown here is derived from an EMBL/GenBank/DDBJ whole genome shotgun (WGS) entry which is preliminary data.</text>
</comment>
<dbReference type="AlphaFoldDB" id="A0A3N4ZK96"/>
<feature type="signal peptide" evidence="9">
    <location>
        <begin position="1"/>
        <end position="24"/>
    </location>
</feature>
<evidence type="ECO:0000259" key="10">
    <source>
        <dbReference type="Pfam" id="PF17652"/>
    </source>
</evidence>
<dbReference type="GO" id="GO:0000272">
    <property type="term" value="P:polysaccharide catabolic process"/>
    <property type="evidence" value="ECO:0007669"/>
    <property type="project" value="UniProtKB-KW"/>
</dbReference>
<dbReference type="GO" id="GO:0052861">
    <property type="term" value="F:endo-1,3(4)-beta-glucanase activity"/>
    <property type="evidence" value="ECO:0007669"/>
    <property type="project" value="InterPro"/>
</dbReference>
<comment type="similarity">
    <text evidence="2">Belongs to the glycosyl hydrolase 81 family.</text>
</comment>
<dbReference type="InterPro" id="IPR040720">
    <property type="entry name" value="GH81_C"/>
</dbReference>
<evidence type="ECO:0000256" key="3">
    <source>
        <dbReference type="ARBA" id="ARBA00012780"/>
    </source>
</evidence>
<name>A0A3N4ZK96_9MICO</name>
<feature type="chain" id="PRO_5039160190" description="glucan endo-1,3-beta-D-glucosidase" evidence="9">
    <location>
        <begin position="25"/>
        <end position="682"/>
    </location>
</feature>
<evidence type="ECO:0000256" key="7">
    <source>
        <dbReference type="ARBA" id="ARBA00023316"/>
    </source>
</evidence>
<proteinExistence type="inferred from homology"/>
<keyword evidence="9" id="KW-0732">Signal</keyword>
<evidence type="ECO:0000256" key="9">
    <source>
        <dbReference type="SAM" id="SignalP"/>
    </source>
</evidence>
<keyword evidence="5" id="KW-0119">Carbohydrate metabolism</keyword>